<dbReference type="PANTHER" id="PTHR43591">
    <property type="entry name" value="METHYLTRANSFERASE"/>
    <property type="match status" value="1"/>
</dbReference>
<dbReference type="SUPFAM" id="SSF53335">
    <property type="entry name" value="S-adenosyl-L-methionine-dependent methyltransferases"/>
    <property type="match status" value="1"/>
</dbReference>
<dbReference type="Gene3D" id="3.40.50.150">
    <property type="entry name" value="Vaccinia Virus protein VP39"/>
    <property type="match status" value="1"/>
</dbReference>
<dbReference type="InterPro" id="IPR013216">
    <property type="entry name" value="Methyltransf_11"/>
</dbReference>
<dbReference type="Pfam" id="PF08241">
    <property type="entry name" value="Methyltransf_11"/>
    <property type="match status" value="1"/>
</dbReference>
<dbReference type="GO" id="GO:0008168">
    <property type="term" value="F:methyltransferase activity"/>
    <property type="evidence" value="ECO:0007669"/>
    <property type="project" value="UniProtKB-KW"/>
</dbReference>
<evidence type="ECO:0000313" key="3">
    <source>
        <dbReference type="Proteomes" id="UP001320766"/>
    </source>
</evidence>
<feature type="domain" description="Methyltransferase type 11" evidence="1">
    <location>
        <begin position="97"/>
        <end position="188"/>
    </location>
</feature>
<comment type="caution">
    <text evidence="2">The sequence shown here is derived from an EMBL/GenBank/DDBJ whole genome shotgun (WGS) entry which is preliminary data.</text>
</comment>
<accession>A0ABT1K7A2</accession>
<evidence type="ECO:0000313" key="2">
    <source>
        <dbReference type="EMBL" id="MCP2349873.1"/>
    </source>
</evidence>
<sequence>MIYEHPLAYLLGVEGAALLRSFRGEFGRDFVEARLAEIRELLDDDALAGAAVEVADVEAAEGYRIWSGTYDGPNGLFDIEEPVVGRILDDLPAGDALDAACGTGRVAAALARRGHRVLGVDGSPDMLARARARVPQGVFSLGDLGDLPVPDGSVDLVVCSLALTHVPSLGPAMAEFARVLRPGGHVVVSDMHPEGVARGFVPPVRLADGRPGRIATYRHAVGDYVRAALAAGLRVRRCEEPRIADAPSAAEAPPAAAPSSEEVAEVWDVWPWSLTGLVPEAARAAYGDVPAMIIWHFQLPASGH</sequence>
<proteinExistence type="predicted"/>
<dbReference type="GO" id="GO:0032259">
    <property type="term" value="P:methylation"/>
    <property type="evidence" value="ECO:0007669"/>
    <property type="project" value="UniProtKB-KW"/>
</dbReference>
<name>A0ABT1K7A2_9ACTN</name>
<dbReference type="EMBL" id="JAMZEC010000001">
    <property type="protein sequence ID" value="MCP2349873.1"/>
    <property type="molecule type" value="Genomic_DNA"/>
</dbReference>
<keyword evidence="2" id="KW-0808">Transferase</keyword>
<keyword evidence="2" id="KW-0489">Methyltransferase</keyword>
<protein>
    <submittedName>
        <fullName evidence="2">SAM-dependent methyltransferase</fullName>
    </submittedName>
</protein>
<dbReference type="RefSeq" id="WP_253774797.1">
    <property type="nucleotide sequence ID" value="NZ_BAAAVE010000021.1"/>
</dbReference>
<reference evidence="2 3" key="1">
    <citation type="submission" date="2022-06" db="EMBL/GenBank/DDBJ databases">
        <title>Sequencing the genomes of 1000 actinobacteria strains.</title>
        <authorList>
            <person name="Klenk H.-P."/>
        </authorList>
    </citation>
    <scope>NUCLEOTIDE SEQUENCE [LARGE SCALE GENOMIC DNA]</scope>
    <source>
        <strain evidence="2 3">DSM 44170</strain>
    </source>
</reference>
<gene>
    <name evidence="2" type="ORF">HD595_005995</name>
</gene>
<organism evidence="2 3">
    <name type="scientific">Nonomuraea roseoviolacea subsp. carminata</name>
    <dbReference type="NCBI Taxonomy" id="160689"/>
    <lineage>
        <taxon>Bacteria</taxon>
        <taxon>Bacillati</taxon>
        <taxon>Actinomycetota</taxon>
        <taxon>Actinomycetes</taxon>
        <taxon>Streptosporangiales</taxon>
        <taxon>Streptosporangiaceae</taxon>
        <taxon>Nonomuraea</taxon>
    </lineage>
</organism>
<evidence type="ECO:0000259" key="1">
    <source>
        <dbReference type="Pfam" id="PF08241"/>
    </source>
</evidence>
<dbReference type="CDD" id="cd02440">
    <property type="entry name" value="AdoMet_MTases"/>
    <property type="match status" value="1"/>
</dbReference>
<dbReference type="Proteomes" id="UP001320766">
    <property type="component" value="Unassembled WGS sequence"/>
</dbReference>
<keyword evidence="3" id="KW-1185">Reference proteome</keyword>
<dbReference type="InterPro" id="IPR029063">
    <property type="entry name" value="SAM-dependent_MTases_sf"/>
</dbReference>